<dbReference type="InterPro" id="IPR018060">
    <property type="entry name" value="HTH_AraC"/>
</dbReference>
<dbReference type="InterPro" id="IPR018062">
    <property type="entry name" value="HTH_AraC-typ_CS"/>
</dbReference>
<dbReference type="InterPro" id="IPR020449">
    <property type="entry name" value="Tscrpt_reg_AraC-type_HTH"/>
</dbReference>
<feature type="domain" description="HTH araC/xylS-type" evidence="5">
    <location>
        <begin position="648"/>
        <end position="747"/>
    </location>
</feature>
<keyword evidence="7" id="KW-1185">Reference proteome</keyword>
<evidence type="ECO:0000313" key="6">
    <source>
        <dbReference type="EMBL" id="MFB9329883.1"/>
    </source>
</evidence>
<dbReference type="SUPFAM" id="SSF46689">
    <property type="entry name" value="Homeodomain-like"/>
    <property type="match status" value="1"/>
</dbReference>
<dbReference type="SMART" id="SM00342">
    <property type="entry name" value="HTH_ARAC"/>
    <property type="match status" value="1"/>
</dbReference>
<evidence type="ECO:0000256" key="4">
    <source>
        <dbReference type="SAM" id="Phobius"/>
    </source>
</evidence>
<feature type="transmembrane region" description="Helical" evidence="4">
    <location>
        <begin position="12"/>
        <end position="35"/>
    </location>
</feature>
<dbReference type="PRINTS" id="PR00032">
    <property type="entry name" value="HTHARAC"/>
</dbReference>
<dbReference type="Gene3D" id="3.30.450.20">
    <property type="entry name" value="PAS domain"/>
    <property type="match status" value="1"/>
</dbReference>
<name>A0ABV5L095_9BACL</name>
<proteinExistence type="predicted"/>
<evidence type="ECO:0000256" key="3">
    <source>
        <dbReference type="ARBA" id="ARBA00023163"/>
    </source>
</evidence>
<dbReference type="PROSITE" id="PS01124">
    <property type="entry name" value="HTH_ARAC_FAMILY_2"/>
    <property type="match status" value="1"/>
</dbReference>
<gene>
    <name evidence="6" type="ORF">ACFFSY_28415</name>
</gene>
<evidence type="ECO:0000256" key="1">
    <source>
        <dbReference type="ARBA" id="ARBA00023015"/>
    </source>
</evidence>
<keyword evidence="4" id="KW-0472">Membrane</keyword>
<sequence length="761" mass="85810">MKRRGADNRYYGQFFLAMTVSIVVTIAVLSIILYVHFERISLKQAYDGTMERLEQTTQEASVMSVTAATFAKQIYSDPHVANLLNFPNADAIDVSTAVKQLNNYRETSPFIDSIYVYNAKARTFYVSSDMSVPSVFAESEFYDQEMAEMVSRLNDFETLMPIPRKLKIEGLAGNIAEKERDTYTFLLYDTLTRSGRKNVVVVNIKETQLHKLIDGSLTNDATNSFVIDAAGRLVSSSWKYPMLSDMRQASYISRVLEAPEGTGYFAEQVDGVKSLVSYTEPDYLGWRYIRIVPYSQITAQIMDMRNKTIVIAGSILLAGLALSYLVSRRLYAGLSHKLSRLGKLEAENREALAARRSDWLKSLLKDGGDTDALRVKRNFERYGIPLDPQEAFRVVMLAIDDYGTFSEQYTAQDRRLIRFGMQNIAQEIMHASGLAAVAVDMGEDHAACLIQAQHPGSMDNDRLSDIWATIQSSVLGYLKLSVTLSVSGNGDGINAVNALYESALEASYYRLFEGNGAVIYTADVEAKKARTYDYPTGKEKQLLEELMLGRMTQVKQLFAEIFDEAANYSYMSFQLAVTRLSFALQNTLRAMNQHHAADGELAVPSLHLYTNYKVQSLEELKTSYMTLFAAVGQRLDERKRSRHDDLPDRIKALIESRYADPNLSLDMLSEELGLSATYLGRIFKQHTYQTILGYISEVRMNRVRALLAETNDPVGEIAERAGFANNPYFYKAFKKYNGVTPAEYRKNSRQRQEEGEDAILA</sequence>
<accession>A0ABV5L095</accession>
<keyword evidence="1" id="KW-0805">Transcription regulation</keyword>
<dbReference type="PROSITE" id="PS00041">
    <property type="entry name" value="HTH_ARAC_FAMILY_1"/>
    <property type="match status" value="1"/>
</dbReference>
<dbReference type="InterPro" id="IPR009057">
    <property type="entry name" value="Homeodomain-like_sf"/>
</dbReference>
<dbReference type="Pfam" id="PF12833">
    <property type="entry name" value="HTH_18"/>
    <property type="match status" value="1"/>
</dbReference>
<dbReference type="EMBL" id="JBHMDO010000047">
    <property type="protein sequence ID" value="MFB9329883.1"/>
    <property type="molecule type" value="Genomic_DNA"/>
</dbReference>
<dbReference type="RefSeq" id="WP_377500558.1">
    <property type="nucleotide sequence ID" value="NZ_JBHMDO010000047.1"/>
</dbReference>
<evidence type="ECO:0000256" key="2">
    <source>
        <dbReference type="ARBA" id="ARBA00023125"/>
    </source>
</evidence>
<dbReference type="Proteomes" id="UP001589747">
    <property type="component" value="Unassembled WGS sequence"/>
</dbReference>
<keyword evidence="4" id="KW-0812">Transmembrane</keyword>
<dbReference type="PANTHER" id="PTHR43280">
    <property type="entry name" value="ARAC-FAMILY TRANSCRIPTIONAL REGULATOR"/>
    <property type="match status" value="1"/>
</dbReference>
<dbReference type="Gene3D" id="1.10.10.60">
    <property type="entry name" value="Homeodomain-like"/>
    <property type="match status" value="2"/>
</dbReference>
<reference evidence="6 7" key="1">
    <citation type="submission" date="2024-09" db="EMBL/GenBank/DDBJ databases">
        <authorList>
            <person name="Sun Q."/>
            <person name="Mori K."/>
        </authorList>
    </citation>
    <scope>NUCLEOTIDE SEQUENCE [LARGE SCALE GENOMIC DNA]</scope>
    <source>
        <strain evidence="6 7">TISTR 2452</strain>
    </source>
</reference>
<organism evidence="6 7">
    <name type="scientific">Paenibacillus aurantiacus</name>
    <dbReference type="NCBI Taxonomy" id="1936118"/>
    <lineage>
        <taxon>Bacteria</taxon>
        <taxon>Bacillati</taxon>
        <taxon>Bacillota</taxon>
        <taxon>Bacilli</taxon>
        <taxon>Bacillales</taxon>
        <taxon>Paenibacillaceae</taxon>
        <taxon>Paenibacillus</taxon>
    </lineage>
</organism>
<dbReference type="PANTHER" id="PTHR43280:SF2">
    <property type="entry name" value="HTH-TYPE TRANSCRIPTIONAL REGULATOR EXSA"/>
    <property type="match status" value="1"/>
</dbReference>
<keyword evidence="4" id="KW-1133">Transmembrane helix</keyword>
<keyword evidence="3" id="KW-0804">Transcription</keyword>
<evidence type="ECO:0000313" key="7">
    <source>
        <dbReference type="Proteomes" id="UP001589747"/>
    </source>
</evidence>
<comment type="caution">
    <text evidence="6">The sequence shown here is derived from an EMBL/GenBank/DDBJ whole genome shotgun (WGS) entry which is preliminary data.</text>
</comment>
<protein>
    <submittedName>
        <fullName evidence="6">AraC family transcriptional regulator</fullName>
    </submittedName>
</protein>
<keyword evidence="2" id="KW-0238">DNA-binding</keyword>
<feature type="transmembrane region" description="Helical" evidence="4">
    <location>
        <begin position="309"/>
        <end position="327"/>
    </location>
</feature>
<evidence type="ECO:0000259" key="5">
    <source>
        <dbReference type="PROSITE" id="PS01124"/>
    </source>
</evidence>